<reference evidence="1" key="1">
    <citation type="journal article" date="2023" name="Genome Biol. Evol.">
        <title>Long-read-based Genome Assembly of Drosophila gunungcola Reveals Fewer Chemosensory Genes in Flower-breeding Species.</title>
        <authorList>
            <person name="Negi A."/>
            <person name="Liao B.Y."/>
            <person name="Yeh S.D."/>
        </authorList>
    </citation>
    <scope>NUCLEOTIDE SEQUENCE</scope>
    <source>
        <strain evidence="1">Sukarami</strain>
    </source>
</reference>
<gene>
    <name evidence="1" type="ORF">M5D96_007894</name>
</gene>
<comment type="caution">
    <text evidence="1">The sequence shown here is derived from an EMBL/GenBank/DDBJ whole genome shotgun (WGS) entry which is preliminary data.</text>
</comment>
<sequence>MFGISICISFLAADELRANASRCSEPAKNKICFSDARHHLLTWYDALLDELRMWTSHHELHFERCKKMEDQRSSRTSIMSWAAEED</sequence>
<dbReference type="EMBL" id="JAMKOV010000006">
    <property type="protein sequence ID" value="KAI8039177.1"/>
    <property type="molecule type" value="Genomic_DNA"/>
</dbReference>
<evidence type="ECO:0000313" key="2">
    <source>
        <dbReference type="Proteomes" id="UP001059596"/>
    </source>
</evidence>
<protein>
    <submittedName>
        <fullName evidence="1">Uncharacterized protein</fullName>
    </submittedName>
</protein>
<proteinExistence type="predicted"/>
<dbReference type="Proteomes" id="UP001059596">
    <property type="component" value="Unassembled WGS sequence"/>
</dbReference>
<name>A0A9P9YLF9_9MUSC</name>
<evidence type="ECO:0000313" key="1">
    <source>
        <dbReference type="EMBL" id="KAI8039177.1"/>
    </source>
</evidence>
<accession>A0A9P9YLF9</accession>
<keyword evidence="2" id="KW-1185">Reference proteome</keyword>
<organism evidence="1 2">
    <name type="scientific">Drosophila gunungcola</name>
    <name type="common">fruit fly</name>
    <dbReference type="NCBI Taxonomy" id="103775"/>
    <lineage>
        <taxon>Eukaryota</taxon>
        <taxon>Metazoa</taxon>
        <taxon>Ecdysozoa</taxon>
        <taxon>Arthropoda</taxon>
        <taxon>Hexapoda</taxon>
        <taxon>Insecta</taxon>
        <taxon>Pterygota</taxon>
        <taxon>Neoptera</taxon>
        <taxon>Endopterygota</taxon>
        <taxon>Diptera</taxon>
        <taxon>Brachycera</taxon>
        <taxon>Muscomorpha</taxon>
        <taxon>Ephydroidea</taxon>
        <taxon>Drosophilidae</taxon>
        <taxon>Drosophila</taxon>
        <taxon>Sophophora</taxon>
    </lineage>
</organism>
<dbReference type="AlphaFoldDB" id="A0A9P9YLF9"/>